<evidence type="ECO:0000313" key="1">
    <source>
        <dbReference type="EMBL" id="GGF16219.1"/>
    </source>
</evidence>
<dbReference type="EMBL" id="BMKP01000006">
    <property type="protein sequence ID" value="GGF16219.1"/>
    <property type="molecule type" value="Genomic_DNA"/>
</dbReference>
<evidence type="ECO:0000313" key="2">
    <source>
        <dbReference type="Proteomes" id="UP000655016"/>
    </source>
</evidence>
<comment type="caution">
    <text evidence="1">The sequence shown here is derived from an EMBL/GenBank/DDBJ whole genome shotgun (WGS) entry which is preliminary data.</text>
</comment>
<keyword evidence="2" id="KW-1185">Reference proteome</keyword>
<protein>
    <recommendedName>
        <fullName evidence="3">SUKH-3 immunity protein</fullName>
    </recommendedName>
</protein>
<reference evidence="2" key="1">
    <citation type="journal article" date="2019" name="Int. J. Syst. Evol. Microbiol.">
        <title>The Global Catalogue of Microorganisms (GCM) 10K type strain sequencing project: providing services to taxonomists for standard genome sequencing and annotation.</title>
        <authorList>
            <consortium name="The Broad Institute Genomics Platform"/>
            <consortium name="The Broad Institute Genome Sequencing Center for Infectious Disease"/>
            <person name="Wu L."/>
            <person name="Ma J."/>
        </authorList>
    </citation>
    <scope>NUCLEOTIDE SEQUENCE [LARGE SCALE GENOMIC DNA]</scope>
    <source>
        <strain evidence="2">CGMCC 1.16060</strain>
    </source>
</reference>
<dbReference type="RefSeq" id="WP_163395186.1">
    <property type="nucleotide sequence ID" value="NZ_BMKP01000006.1"/>
</dbReference>
<organism evidence="1 2">
    <name type="scientific">Flavobacterium limi</name>
    <dbReference type="NCBI Taxonomy" id="2045105"/>
    <lineage>
        <taxon>Bacteria</taxon>
        <taxon>Pseudomonadati</taxon>
        <taxon>Bacteroidota</taxon>
        <taxon>Flavobacteriia</taxon>
        <taxon>Flavobacteriales</taxon>
        <taxon>Flavobacteriaceae</taxon>
        <taxon>Flavobacterium</taxon>
    </lineage>
</organism>
<gene>
    <name evidence="1" type="ORF">GCM10011518_27010</name>
</gene>
<sequence>MIIKKILQGKDLDKIGLEKHDIAFLVENGLTVGSFGHIDIISEFEFLQNAIILGYDSNIPICCDGEYKGVFAMEPQFKRFVNSSVETFQRTILRYSKYCTDIQGAVDEDLAIIMVNEAIIDFKNIDPDVWSKKENYWPIIAQQMLDGNL</sequence>
<evidence type="ECO:0008006" key="3">
    <source>
        <dbReference type="Google" id="ProtNLM"/>
    </source>
</evidence>
<dbReference type="Proteomes" id="UP000655016">
    <property type="component" value="Unassembled WGS sequence"/>
</dbReference>
<name>A0ABQ1UER8_9FLAO</name>
<proteinExistence type="predicted"/>
<accession>A0ABQ1UER8</accession>